<evidence type="ECO:0000256" key="2">
    <source>
        <dbReference type="SAM" id="MobiDB-lite"/>
    </source>
</evidence>
<dbReference type="InterPro" id="IPR036890">
    <property type="entry name" value="HATPase_C_sf"/>
</dbReference>
<keyword evidence="1" id="KW-0175">Coiled coil</keyword>
<dbReference type="Gene3D" id="3.30.565.10">
    <property type="entry name" value="Histidine kinase-like ATPase, C-terminal domain"/>
    <property type="match status" value="1"/>
</dbReference>
<dbReference type="PANTHER" id="PTHR33566">
    <property type="entry name" value="EN/SPM-LIKE TRANSPOSON-RELATED"/>
    <property type="match status" value="1"/>
</dbReference>
<dbReference type="SUPFAM" id="SSF55874">
    <property type="entry name" value="ATPase domain of HSP90 chaperone/DNA topoisomerase II/histidine kinase"/>
    <property type="match status" value="1"/>
</dbReference>
<gene>
    <name evidence="3" type="ORF">ILEXP_LOCUS19776</name>
</gene>
<reference evidence="3 4" key="1">
    <citation type="submission" date="2024-02" db="EMBL/GenBank/DDBJ databases">
        <authorList>
            <person name="Vignale AGUSTIN F."/>
            <person name="Sosa J E."/>
            <person name="Modenutti C."/>
        </authorList>
    </citation>
    <scope>NUCLEOTIDE SEQUENCE [LARGE SCALE GENOMIC DNA]</scope>
</reference>
<dbReference type="EMBL" id="CAUOFW020002158">
    <property type="protein sequence ID" value="CAK9151607.1"/>
    <property type="molecule type" value="Genomic_DNA"/>
</dbReference>
<feature type="region of interest" description="Disordered" evidence="2">
    <location>
        <begin position="1"/>
        <end position="28"/>
    </location>
</feature>
<protein>
    <submittedName>
        <fullName evidence="3">Uncharacterized protein</fullName>
    </submittedName>
</protein>
<comment type="caution">
    <text evidence="3">The sequence shown here is derived from an EMBL/GenBank/DDBJ whole genome shotgun (WGS) entry which is preliminary data.</text>
</comment>
<sequence>MDSKTSQGRLMKRPMECSDIDRPKKKPTEYVNDDRFERIYMFKVLLPNGTSMGMKMSLLKSEIPIEEFVQMVQQEYFQTIRKTEPSKPRRRINWNSQDLHFVDAFENKIRKKLNFKNFKPNNWYILRLHDGSGEAETFENMWDLTPDTDLLKELPEEYTFETALADLIDNSLQAVWSNGKNEKRLISVDIVEGRISIFDTGRGMDGSHENSIVKWGKMGASLHRSSKGQAIGGKPPYLRPFFGMFGYGGPIASMHLGRRALVSSKTKESKKVYTLHLERDALLSSSSSEQTWRTNGGLRDPLEDEIEKSPNGSFTKVDIFEPKMRFADILQLQCELKDIYFPYIQCDEVSNTGRTVMPIEFQVNGIDLAEIGGGEVAITNLHSCNGPDFVLQLQFCFNQDTASASCPGLRRYQEANARLKCVFFPIVEGKESIERILEKLEVDGCGIPENYENFSHVSIRRLGRLLPDARWAWLPFMDLRQRRGDRAQILKRCCSRVKCFIETDAGFSPTPSKTDLAHHHPYTIALKNFGNKSLEKEKEVNVEIYKDEKPLNLLQLERQYREWIFQMHDRYDEESDTGVDQPVLVVSPLNKKALGVSSDVVRVHKVVQRKGTSWKSGQKIKILKGACPGCHKKNIYATLEYILLDGFQGDAGAIEPEEWNYQLEKQRQKTPSSIEILSAKHCQELEVSEALPADSVVDAGHLPPEQIIAVNLDQKHIAKENFEMTLEIKYYSQNKDLQNVQHIYSVRVAPSSRKAFHGLYIFPLRSKFPKLFQEAGLYIFTFSLKELNIRNCEKRIQVKALSGLGRWGLLSAEQSAPCSVRVGSCFPPFSIAFYDRYDNRISCTCIPEVMAKVIAKRDVLAHVHNLKVHTSSKILRIKDLLIESSELDKIRPSYQATLMICSLDDSLSVQFPCQVLPGSLQSVTTQPPYFRGKLLPGHVIKELVLEMFDAYGNHVKEGEEVQLNVDGFCFQDKTGSMRKADDHGCVDLSGLLKVTKGYGEKVCLSVLSGKEIVFKEEFQTEKRELRVTSRLPRSCYVGAQLENVVFEITNSEGDVDESIHNEEKHGQPHTLVIKSESGDLDDSVQYSFRRGRCTIRSLPLPTREGIFCFVAAHSRYPELNLSIEVYVEKTSLVEHESLQSHHSDQGILLPHDSSAFKTPNVKHDDVQHQYSNGKIILIPDSSVPEDVATNLAISIMNDQRELEDDVFRYGLCIGQHEEKLKMFSVQQDTIEQDISMLQGFIFHKLLLIYSLMEYAGPTVWAFGPMVQTAEPVAVGCVNKTHQALYTINSFYESIQNYMDLDSSNELGYSTGKEVMMERIECKDSAAAIVCKVLGAFALEEQHDFTKDILGVVALLGTVQTNEISRILAEYLGEDQMLAVVCNSHAAAVTLEKYEQNGQVNRACALYAMAIELGKSINGRYLVICLEDVRPYTGELGCDPQRKLALPDPILPNGKAPQGYLGYAVNMIYLDAIHLHMRTATGHGLRETLFYRLFGELQVYDNRDDMEMANSYIKQGAVSLDGGIMRGNGVLSLGYCEPDIHFPVVMLGSQMNISQMSLKMLKQIEAKKLELRHILREMEKETKSHKKVLKKFNKKRDRYKKFLDEKEPLLRSLNTDTI</sequence>
<feature type="compositionally biased region" description="Basic and acidic residues" evidence="2">
    <location>
        <begin position="13"/>
        <end position="28"/>
    </location>
</feature>
<evidence type="ECO:0000313" key="4">
    <source>
        <dbReference type="Proteomes" id="UP001642360"/>
    </source>
</evidence>
<accession>A0ABC8S404</accession>
<proteinExistence type="predicted"/>
<feature type="coiled-coil region" evidence="1">
    <location>
        <begin position="1560"/>
        <end position="1594"/>
    </location>
</feature>
<organism evidence="3 4">
    <name type="scientific">Ilex paraguariensis</name>
    <name type="common">yerba mate</name>
    <dbReference type="NCBI Taxonomy" id="185542"/>
    <lineage>
        <taxon>Eukaryota</taxon>
        <taxon>Viridiplantae</taxon>
        <taxon>Streptophyta</taxon>
        <taxon>Embryophyta</taxon>
        <taxon>Tracheophyta</taxon>
        <taxon>Spermatophyta</taxon>
        <taxon>Magnoliopsida</taxon>
        <taxon>eudicotyledons</taxon>
        <taxon>Gunneridae</taxon>
        <taxon>Pentapetalae</taxon>
        <taxon>asterids</taxon>
        <taxon>campanulids</taxon>
        <taxon>Aquifoliales</taxon>
        <taxon>Aquifoliaceae</taxon>
        <taxon>Ilex</taxon>
    </lineage>
</organism>
<dbReference type="Proteomes" id="UP001642360">
    <property type="component" value="Unassembled WGS sequence"/>
</dbReference>
<dbReference type="PANTHER" id="PTHR33566:SF1">
    <property type="entry name" value="EN_SPM-LIKE TRANSPOSON-RELATED"/>
    <property type="match status" value="1"/>
</dbReference>
<evidence type="ECO:0000313" key="3">
    <source>
        <dbReference type="EMBL" id="CAK9151607.1"/>
    </source>
</evidence>
<dbReference type="Pfam" id="PF13589">
    <property type="entry name" value="HATPase_c_3"/>
    <property type="match status" value="1"/>
</dbReference>
<keyword evidence="4" id="KW-1185">Reference proteome</keyword>
<name>A0ABC8S404_9AQUA</name>
<evidence type="ECO:0000256" key="1">
    <source>
        <dbReference type="SAM" id="Coils"/>
    </source>
</evidence>
<feature type="region of interest" description="Disordered" evidence="2">
    <location>
        <begin position="286"/>
        <end position="307"/>
    </location>
</feature>